<gene>
    <name evidence="2" type="ORF">AJ79_00713</name>
</gene>
<comment type="caution">
    <text evidence="2">The sequence shown here is derived from an EMBL/GenBank/DDBJ whole genome shotgun (WGS) entry which is preliminary data.</text>
</comment>
<reference evidence="2 3" key="1">
    <citation type="submission" date="2017-10" db="EMBL/GenBank/DDBJ databases">
        <title>Comparative genomics in systemic dimorphic fungi from Ajellomycetaceae.</title>
        <authorList>
            <person name="Munoz J.F."/>
            <person name="Mcewen J.G."/>
            <person name="Clay O.K."/>
            <person name="Cuomo C.A."/>
        </authorList>
    </citation>
    <scope>NUCLEOTIDE SEQUENCE [LARGE SCALE GENOMIC DNA]</scope>
    <source>
        <strain evidence="2 3">UAMH5409</strain>
    </source>
</reference>
<protein>
    <recommendedName>
        <fullName evidence="4">Pal1 cell morphology protein</fullName>
    </recommendedName>
</protein>
<name>A0A2B7YA02_9EURO</name>
<evidence type="ECO:0008006" key="4">
    <source>
        <dbReference type="Google" id="ProtNLM"/>
    </source>
</evidence>
<dbReference type="EMBL" id="PDNB01000006">
    <property type="protein sequence ID" value="PGH18085.1"/>
    <property type="molecule type" value="Genomic_DNA"/>
</dbReference>
<dbReference type="AlphaFoldDB" id="A0A2B7YA02"/>
<dbReference type="PANTHER" id="PTHR28307:SF2">
    <property type="entry name" value="PROTEIN PAL1"/>
    <property type="match status" value="1"/>
</dbReference>
<dbReference type="Proteomes" id="UP000223968">
    <property type="component" value="Unassembled WGS sequence"/>
</dbReference>
<feature type="region of interest" description="Disordered" evidence="1">
    <location>
        <begin position="427"/>
        <end position="596"/>
    </location>
</feature>
<dbReference type="OrthoDB" id="5352132at2759"/>
<evidence type="ECO:0000313" key="3">
    <source>
        <dbReference type="Proteomes" id="UP000223968"/>
    </source>
</evidence>
<feature type="compositionally biased region" description="Polar residues" evidence="1">
    <location>
        <begin position="440"/>
        <end position="449"/>
    </location>
</feature>
<dbReference type="PANTHER" id="PTHR28307">
    <property type="entry name" value="PROTEIN PAL1"/>
    <property type="match status" value="1"/>
</dbReference>
<feature type="compositionally biased region" description="Polar residues" evidence="1">
    <location>
        <begin position="480"/>
        <end position="491"/>
    </location>
</feature>
<evidence type="ECO:0000256" key="1">
    <source>
        <dbReference type="SAM" id="MobiDB-lite"/>
    </source>
</evidence>
<accession>A0A2B7YA02</accession>
<feature type="compositionally biased region" description="Basic residues" evidence="1">
    <location>
        <begin position="579"/>
        <end position="596"/>
    </location>
</feature>
<keyword evidence="3" id="KW-1185">Reference proteome</keyword>
<feature type="compositionally biased region" description="Basic residues" evidence="1">
    <location>
        <begin position="295"/>
        <end position="306"/>
    </location>
</feature>
<organism evidence="2 3">
    <name type="scientific">Helicocarpus griseus UAMH5409</name>
    <dbReference type="NCBI Taxonomy" id="1447875"/>
    <lineage>
        <taxon>Eukaryota</taxon>
        <taxon>Fungi</taxon>
        <taxon>Dikarya</taxon>
        <taxon>Ascomycota</taxon>
        <taxon>Pezizomycotina</taxon>
        <taxon>Eurotiomycetes</taxon>
        <taxon>Eurotiomycetidae</taxon>
        <taxon>Onygenales</taxon>
        <taxon>Ajellomycetaceae</taxon>
        <taxon>Helicocarpus</taxon>
    </lineage>
</organism>
<sequence>MSLAPISVPATQQQQPLQQPTILSYPSPTLTLIPINNINQSSLYLLCVVQSTVASRFRSSDSYPARPIWRNLILQSVNLSKISLTSFHQSFELDRQPSPRLTVNLGSNNPFRNRASSPSVASPTSPLSRPRPVSTNPFLDDSEAFAPLSAPAGSMSPQKASPAEPQFTGHTAELFENLCLDNKPVDKPSSSNGRRPAPPRPENVPPKGFPDDKTPRRPSRRPSKEDSMSRSKGRSRAPVPDIFADPKDSSKTHSQRRPRRNSDSSLMDIPTKPLDPEEERRRRERRHRDRDSRHKDGKSRSKRAHGHRLDVIDKLDVTSIYGTGLFHHDGPFDACNPHRNRKGSRAAPMQAFAKDSRNMAIGGAGPNNSNIDLNLFHGRGAEGYADYSSSGIAKADQSGFDPSAKLEPIHGAESMGLGTSTFLEGAPASRAAIQRRQSENETQTMQNGGLQRKKSLAQKIRGMNSRDRAPRVTSPDYAIDSSNQASPPRSSGSRRHNDRNPFFQQQDYDDAYDRKGAKIQQLTDDSTGLPPTRQRSTSSPKVIPGEKRITDERSSSIGGGEDAKAPAASGSGGFMSRVKSLRRPQQPKRRTTTASD</sequence>
<feature type="region of interest" description="Disordered" evidence="1">
    <location>
        <begin position="98"/>
        <end position="165"/>
    </location>
</feature>
<feature type="compositionally biased region" description="Basic and acidic residues" evidence="1">
    <location>
        <begin position="544"/>
        <end position="554"/>
    </location>
</feature>
<dbReference type="InterPro" id="IPR013226">
    <property type="entry name" value="Pal1"/>
</dbReference>
<evidence type="ECO:0000313" key="2">
    <source>
        <dbReference type="EMBL" id="PGH18085.1"/>
    </source>
</evidence>
<dbReference type="GO" id="GO:0005737">
    <property type="term" value="C:cytoplasm"/>
    <property type="evidence" value="ECO:0007669"/>
    <property type="project" value="TreeGrafter"/>
</dbReference>
<feature type="region of interest" description="Disordered" evidence="1">
    <location>
        <begin position="181"/>
        <end position="307"/>
    </location>
</feature>
<feature type="compositionally biased region" description="Pro residues" evidence="1">
    <location>
        <begin position="196"/>
        <end position="208"/>
    </location>
</feature>
<feature type="compositionally biased region" description="Polar residues" evidence="1">
    <location>
        <begin position="99"/>
        <end position="115"/>
    </location>
</feature>
<dbReference type="Pfam" id="PF08316">
    <property type="entry name" value="Pal1"/>
    <property type="match status" value="1"/>
</dbReference>
<feature type="compositionally biased region" description="Low complexity" evidence="1">
    <location>
        <begin position="116"/>
        <end position="128"/>
    </location>
</feature>
<proteinExistence type="predicted"/>
<dbReference type="STRING" id="1447875.A0A2B7YA02"/>